<dbReference type="AlphaFoldDB" id="A0A2H1VWZ0"/>
<proteinExistence type="predicted"/>
<evidence type="ECO:0000313" key="2">
    <source>
        <dbReference type="EMBL" id="SOQ45350.1"/>
    </source>
</evidence>
<gene>
    <name evidence="2" type="ORF">SFRICE_027404</name>
</gene>
<feature type="region of interest" description="Disordered" evidence="1">
    <location>
        <begin position="37"/>
        <end position="66"/>
    </location>
</feature>
<feature type="compositionally biased region" description="Basic and acidic residues" evidence="1">
    <location>
        <begin position="37"/>
        <end position="46"/>
    </location>
</feature>
<protein>
    <submittedName>
        <fullName evidence="2">SFRICE_027404</fullName>
    </submittedName>
</protein>
<dbReference type="EMBL" id="ODYU01004957">
    <property type="protein sequence ID" value="SOQ45350.1"/>
    <property type="molecule type" value="Genomic_DNA"/>
</dbReference>
<organism evidence="2">
    <name type="scientific">Spodoptera frugiperda</name>
    <name type="common">Fall armyworm</name>
    <dbReference type="NCBI Taxonomy" id="7108"/>
    <lineage>
        <taxon>Eukaryota</taxon>
        <taxon>Metazoa</taxon>
        <taxon>Ecdysozoa</taxon>
        <taxon>Arthropoda</taxon>
        <taxon>Hexapoda</taxon>
        <taxon>Insecta</taxon>
        <taxon>Pterygota</taxon>
        <taxon>Neoptera</taxon>
        <taxon>Endopterygota</taxon>
        <taxon>Lepidoptera</taxon>
        <taxon>Glossata</taxon>
        <taxon>Ditrysia</taxon>
        <taxon>Noctuoidea</taxon>
        <taxon>Noctuidae</taxon>
        <taxon>Amphipyrinae</taxon>
        <taxon>Spodoptera</taxon>
    </lineage>
</organism>
<sequence length="66" mass="6954">MELVANDLTSHLGEGRSYEGCIAPSLSHCSVIDHSDTITKAPDGKRSAPPMDTRNTRGVTGALPAF</sequence>
<evidence type="ECO:0000256" key="1">
    <source>
        <dbReference type="SAM" id="MobiDB-lite"/>
    </source>
</evidence>
<name>A0A2H1VWZ0_SPOFR</name>
<accession>A0A2H1VWZ0</accession>
<reference evidence="2" key="1">
    <citation type="submission" date="2016-07" db="EMBL/GenBank/DDBJ databases">
        <authorList>
            <person name="Bretaudeau A."/>
        </authorList>
    </citation>
    <scope>NUCLEOTIDE SEQUENCE</scope>
    <source>
        <strain evidence="2">Rice</strain>
        <tissue evidence="2">Whole body</tissue>
    </source>
</reference>